<name>A0ABR7TJ90_9BACT</name>
<evidence type="ECO:0000256" key="1">
    <source>
        <dbReference type="PROSITE-ProRule" id="PRU00169"/>
    </source>
</evidence>
<dbReference type="Pfam" id="PF00072">
    <property type="entry name" value="Response_reg"/>
    <property type="match status" value="1"/>
</dbReference>
<feature type="domain" description="HTH LytTR-type" evidence="3">
    <location>
        <begin position="132"/>
        <end position="203"/>
    </location>
</feature>
<feature type="domain" description="Response regulatory" evidence="2">
    <location>
        <begin position="7"/>
        <end position="118"/>
    </location>
</feature>
<dbReference type="EMBL" id="JACVFC010000001">
    <property type="protein sequence ID" value="MBC9930060.1"/>
    <property type="molecule type" value="Genomic_DNA"/>
</dbReference>
<dbReference type="InterPro" id="IPR007492">
    <property type="entry name" value="LytTR_DNA-bd_dom"/>
</dbReference>
<dbReference type="Gene3D" id="3.40.50.2300">
    <property type="match status" value="1"/>
</dbReference>
<dbReference type="PROSITE" id="PS50930">
    <property type="entry name" value="HTH_LYTTR"/>
    <property type="match status" value="1"/>
</dbReference>
<evidence type="ECO:0000259" key="3">
    <source>
        <dbReference type="PROSITE" id="PS50930"/>
    </source>
</evidence>
<evidence type="ECO:0000313" key="4">
    <source>
        <dbReference type="EMBL" id="MBC9930060.1"/>
    </source>
</evidence>
<sequence length="236" mass="26938">MNPVKIRCVITDDEPLASKGMMGYAAKTGFLEVVAVCEDAVQLNTVLKQQPVDLLLLDIEMPYISGIEFLKNYPNPPKVIFTTAYERYAMQGFELDVLDYLLKPISFERFLKAANKAYDFFAARQTAVSPYFFIRSDKKLEKVLYQDILFAEALENYVAVYTTEKKILTHATLKSVTEMLPAQQFIQPHKSYVVNIQHISAIEGNVLHMGSFQVPISKYQKEAILEKIVNNRLPKK</sequence>
<dbReference type="PROSITE" id="PS50110">
    <property type="entry name" value="RESPONSE_REGULATORY"/>
    <property type="match status" value="1"/>
</dbReference>
<proteinExistence type="predicted"/>
<dbReference type="SMART" id="SM00850">
    <property type="entry name" value="LytTR"/>
    <property type="match status" value="1"/>
</dbReference>
<accession>A0ABR7TJ90</accession>
<feature type="modified residue" description="4-aspartylphosphate" evidence="1">
    <location>
        <position position="58"/>
    </location>
</feature>
<dbReference type="InterPro" id="IPR046947">
    <property type="entry name" value="LytR-like"/>
</dbReference>
<evidence type="ECO:0000313" key="5">
    <source>
        <dbReference type="Proteomes" id="UP000659124"/>
    </source>
</evidence>
<organism evidence="4 5">
    <name type="scientific">Chitinophaga qingshengii</name>
    <dbReference type="NCBI Taxonomy" id="1569794"/>
    <lineage>
        <taxon>Bacteria</taxon>
        <taxon>Pseudomonadati</taxon>
        <taxon>Bacteroidota</taxon>
        <taxon>Chitinophagia</taxon>
        <taxon>Chitinophagales</taxon>
        <taxon>Chitinophagaceae</taxon>
        <taxon>Chitinophaga</taxon>
    </lineage>
</organism>
<comment type="caution">
    <text evidence="4">The sequence shown here is derived from an EMBL/GenBank/DDBJ whole genome shotgun (WGS) entry which is preliminary data.</text>
</comment>
<dbReference type="SMART" id="SM00448">
    <property type="entry name" value="REC"/>
    <property type="match status" value="1"/>
</dbReference>
<dbReference type="InterPro" id="IPR011006">
    <property type="entry name" value="CheY-like_superfamily"/>
</dbReference>
<evidence type="ECO:0000259" key="2">
    <source>
        <dbReference type="PROSITE" id="PS50110"/>
    </source>
</evidence>
<dbReference type="RefSeq" id="WP_188087146.1">
    <property type="nucleotide sequence ID" value="NZ_JACVFC010000001.1"/>
</dbReference>
<dbReference type="InterPro" id="IPR001789">
    <property type="entry name" value="Sig_transdc_resp-reg_receiver"/>
</dbReference>
<dbReference type="PANTHER" id="PTHR37299:SF1">
    <property type="entry name" value="STAGE 0 SPORULATION PROTEIN A HOMOLOG"/>
    <property type="match status" value="1"/>
</dbReference>
<dbReference type="Pfam" id="PF04397">
    <property type="entry name" value="LytTR"/>
    <property type="match status" value="1"/>
</dbReference>
<dbReference type="Gene3D" id="2.40.50.1020">
    <property type="entry name" value="LytTr DNA-binding domain"/>
    <property type="match status" value="1"/>
</dbReference>
<gene>
    <name evidence="4" type="ORF">ICL07_06705</name>
</gene>
<keyword evidence="5" id="KW-1185">Reference proteome</keyword>
<reference evidence="4 5" key="1">
    <citation type="submission" date="2020-09" db="EMBL/GenBank/DDBJ databases">
        <title>Genome sequences of type strains of Chitinophaga qingshengii and Chitinophaga varians.</title>
        <authorList>
            <person name="Kittiwongwattana C."/>
        </authorList>
    </citation>
    <scope>NUCLEOTIDE SEQUENCE [LARGE SCALE GENOMIC DNA]</scope>
    <source>
        <strain evidence="4 5">JCM 30026</strain>
    </source>
</reference>
<protein>
    <submittedName>
        <fullName evidence="4">Response regulator transcription factor</fullName>
    </submittedName>
</protein>
<keyword evidence="1" id="KW-0597">Phosphoprotein</keyword>
<dbReference type="SUPFAM" id="SSF52172">
    <property type="entry name" value="CheY-like"/>
    <property type="match status" value="1"/>
</dbReference>
<dbReference type="Proteomes" id="UP000659124">
    <property type="component" value="Unassembled WGS sequence"/>
</dbReference>
<dbReference type="PANTHER" id="PTHR37299">
    <property type="entry name" value="TRANSCRIPTIONAL REGULATOR-RELATED"/>
    <property type="match status" value="1"/>
</dbReference>